<keyword evidence="2 4" id="KW-0863">Zinc-finger</keyword>
<dbReference type="GO" id="GO:0008270">
    <property type="term" value="F:zinc ion binding"/>
    <property type="evidence" value="ECO:0007669"/>
    <property type="project" value="UniProtKB-KW"/>
</dbReference>
<comment type="caution">
    <text evidence="6">The sequence shown here is derived from an EMBL/GenBank/DDBJ whole genome shotgun (WGS) entry which is preliminary data.</text>
</comment>
<dbReference type="SUPFAM" id="SSF57850">
    <property type="entry name" value="RING/U-box"/>
    <property type="match status" value="1"/>
</dbReference>
<accession>A0AAD2JJE9</accession>
<organism evidence="6 7">
    <name type="scientific">Cylindrotheca closterium</name>
    <dbReference type="NCBI Taxonomy" id="2856"/>
    <lineage>
        <taxon>Eukaryota</taxon>
        <taxon>Sar</taxon>
        <taxon>Stramenopiles</taxon>
        <taxon>Ochrophyta</taxon>
        <taxon>Bacillariophyta</taxon>
        <taxon>Bacillariophyceae</taxon>
        <taxon>Bacillariophycidae</taxon>
        <taxon>Bacillariales</taxon>
        <taxon>Bacillariaceae</taxon>
        <taxon>Cylindrotheca</taxon>
    </lineage>
</organism>
<evidence type="ECO:0000256" key="3">
    <source>
        <dbReference type="ARBA" id="ARBA00022833"/>
    </source>
</evidence>
<name>A0AAD2JJE9_9STRA</name>
<keyword evidence="7" id="KW-1185">Reference proteome</keyword>
<sequence>MAASDTNPAKQSRGFASKALECGELDDYLSALLLPQFLQTFKYIPFSIPKSDIKRILSFLTFSLSVKSAENTPACKALGLKLTTIRSSPTTSLLVYAIMKLLMPHIRRLVEEKCNAYRTASTATPDAKSSSTEALALDRQYKALKTCLGVFDKTIPILRLFLVLKCWTRIRNDASVIPDLEKWLSGFRYEPVSSPTMPLISKGESIHVLFAHRRWVQRWLQTCVPILAIPLLRSASESRELLLSWKEELQRRFVLPLWNSISANSSFKSRCPMCHTETITIPVEANCGHVYCYTCLWTHLREEDRQHCKACSKAITSCHPFRID</sequence>
<dbReference type="AlphaFoldDB" id="A0AAD2JJE9"/>
<reference evidence="6" key="1">
    <citation type="submission" date="2023-08" db="EMBL/GenBank/DDBJ databases">
        <authorList>
            <person name="Audoor S."/>
            <person name="Bilcke G."/>
        </authorList>
    </citation>
    <scope>NUCLEOTIDE SEQUENCE</scope>
</reference>
<dbReference type="Gene3D" id="3.30.40.10">
    <property type="entry name" value="Zinc/RING finger domain, C3HC4 (zinc finger)"/>
    <property type="match status" value="1"/>
</dbReference>
<feature type="domain" description="RING-type" evidence="5">
    <location>
        <begin position="271"/>
        <end position="312"/>
    </location>
</feature>
<keyword evidence="3" id="KW-0862">Zinc</keyword>
<proteinExistence type="predicted"/>
<dbReference type="PROSITE" id="PS50089">
    <property type="entry name" value="ZF_RING_2"/>
    <property type="match status" value="1"/>
</dbReference>
<evidence type="ECO:0000256" key="4">
    <source>
        <dbReference type="PROSITE-ProRule" id="PRU00175"/>
    </source>
</evidence>
<dbReference type="EMBL" id="CAKOGP040001881">
    <property type="protein sequence ID" value="CAJ1955139.1"/>
    <property type="molecule type" value="Genomic_DNA"/>
</dbReference>
<evidence type="ECO:0000256" key="1">
    <source>
        <dbReference type="ARBA" id="ARBA00022723"/>
    </source>
</evidence>
<dbReference type="InterPro" id="IPR013083">
    <property type="entry name" value="Znf_RING/FYVE/PHD"/>
</dbReference>
<dbReference type="Proteomes" id="UP001295423">
    <property type="component" value="Unassembled WGS sequence"/>
</dbReference>
<evidence type="ECO:0000256" key="2">
    <source>
        <dbReference type="ARBA" id="ARBA00022771"/>
    </source>
</evidence>
<protein>
    <recommendedName>
        <fullName evidence="5">RING-type domain-containing protein</fullName>
    </recommendedName>
</protein>
<dbReference type="InterPro" id="IPR017907">
    <property type="entry name" value="Znf_RING_CS"/>
</dbReference>
<keyword evidence="1" id="KW-0479">Metal-binding</keyword>
<evidence type="ECO:0000259" key="5">
    <source>
        <dbReference type="PROSITE" id="PS50089"/>
    </source>
</evidence>
<dbReference type="PROSITE" id="PS00518">
    <property type="entry name" value="ZF_RING_1"/>
    <property type="match status" value="1"/>
</dbReference>
<dbReference type="InterPro" id="IPR001841">
    <property type="entry name" value="Znf_RING"/>
</dbReference>
<evidence type="ECO:0000313" key="7">
    <source>
        <dbReference type="Proteomes" id="UP001295423"/>
    </source>
</evidence>
<gene>
    <name evidence="6" type="ORF">CYCCA115_LOCUS15603</name>
</gene>
<dbReference type="SMART" id="SM00184">
    <property type="entry name" value="RING"/>
    <property type="match status" value="1"/>
</dbReference>
<dbReference type="InterPro" id="IPR018957">
    <property type="entry name" value="Znf_C3HC4_RING-type"/>
</dbReference>
<evidence type="ECO:0000313" key="6">
    <source>
        <dbReference type="EMBL" id="CAJ1955139.1"/>
    </source>
</evidence>
<dbReference type="Pfam" id="PF00097">
    <property type="entry name" value="zf-C3HC4"/>
    <property type="match status" value="1"/>
</dbReference>